<evidence type="ECO:0008006" key="2">
    <source>
        <dbReference type="Google" id="ProtNLM"/>
    </source>
</evidence>
<evidence type="ECO:0000313" key="1">
    <source>
        <dbReference type="EMBL" id="SVC42390.1"/>
    </source>
</evidence>
<gene>
    <name evidence="1" type="ORF">METZ01_LOCUS295244</name>
</gene>
<dbReference type="InterPro" id="IPR021958">
    <property type="entry name" value="DUF3575"/>
</dbReference>
<accession>A0A382M0S3</accession>
<dbReference type="Pfam" id="PF12099">
    <property type="entry name" value="DUF3575"/>
    <property type="match status" value="1"/>
</dbReference>
<proteinExistence type="predicted"/>
<name>A0A382M0S3_9ZZZZ</name>
<organism evidence="1">
    <name type="scientific">marine metagenome</name>
    <dbReference type="NCBI Taxonomy" id="408172"/>
    <lineage>
        <taxon>unclassified sequences</taxon>
        <taxon>metagenomes</taxon>
        <taxon>ecological metagenomes</taxon>
    </lineage>
</organism>
<protein>
    <recommendedName>
        <fullName evidence="2">DUF3575 domain-containing protein</fullName>
    </recommendedName>
</protein>
<sequence length="194" mass="22040">MFKNKFLLLSLIISGLLSAQTDSLFNAKVEIKLNLTSALVLVPNIGIEVKLSEKLSYQLDTSASFYDNVESSPFHTTQIFNELRFYPKLKEGKHPRSFFIGPHIGYGMFTLRIPKFITSIVDTELKEEGSYQSGRNAYYGITIGKKIPLKNEKLNLELFIGGGTSQSNYKYYNKLGNRIYENPDIEKDFNQSGE</sequence>
<feature type="non-terminal residue" evidence="1">
    <location>
        <position position="194"/>
    </location>
</feature>
<dbReference type="AlphaFoldDB" id="A0A382M0S3"/>
<reference evidence="1" key="1">
    <citation type="submission" date="2018-05" db="EMBL/GenBank/DDBJ databases">
        <authorList>
            <person name="Lanie J.A."/>
            <person name="Ng W.-L."/>
            <person name="Kazmierczak K.M."/>
            <person name="Andrzejewski T.M."/>
            <person name="Davidsen T.M."/>
            <person name="Wayne K.J."/>
            <person name="Tettelin H."/>
            <person name="Glass J.I."/>
            <person name="Rusch D."/>
            <person name="Podicherti R."/>
            <person name="Tsui H.-C.T."/>
            <person name="Winkler M.E."/>
        </authorList>
    </citation>
    <scope>NUCLEOTIDE SEQUENCE</scope>
</reference>
<dbReference type="EMBL" id="UINC01090441">
    <property type="protein sequence ID" value="SVC42390.1"/>
    <property type="molecule type" value="Genomic_DNA"/>
</dbReference>